<keyword evidence="5" id="KW-1185">Reference proteome</keyword>
<dbReference type="Pfam" id="PF25191">
    <property type="entry name" value="DUF7832"/>
    <property type="match status" value="1"/>
</dbReference>
<sequence>MDKIETVLTKQGKTFKTYYHLMLTETTQVCIVNIVKGRLYADKKTANPKYEPYPTKGEAIKRMEELAGELKSKGFVEEPRDVLFQIPEKEIVVFDKAKWHYEGDFPSELDVIQAYVPTGMFIAWLIKNDLTNKRSRKEDAPEIELVKRDEMTGAEFYRTNWDGVLSSKELSEEAEAFAREYLDIQNDVYTAVDFTNVLAAGLPTIYHVEDSLENYRIIEPIISERYRDWKSRQGNLA</sequence>
<dbReference type="EMBL" id="JAMDMJ010000037">
    <property type="protein sequence ID" value="MCY9598955.1"/>
    <property type="molecule type" value="Genomic_DNA"/>
</dbReference>
<reference evidence="3 4" key="1">
    <citation type="submission" date="2018-01" db="EMBL/GenBank/DDBJ databases">
        <title>The whole genome sequencing and assembly of Paenibacillus chitinolyticus KCCM 41400 strain.</title>
        <authorList>
            <person name="Kim J.-Y."/>
            <person name="Park M.-K."/>
            <person name="Lee Y.-J."/>
            <person name="Yi H."/>
            <person name="Bahn Y.-S."/>
            <person name="Kim J.F."/>
            <person name="Lee D.-W."/>
        </authorList>
    </citation>
    <scope>NUCLEOTIDE SEQUENCE [LARGE SCALE GENOMIC DNA]</scope>
    <source>
        <strain evidence="3 4">KCCM 41400</strain>
    </source>
</reference>
<organism evidence="3 4">
    <name type="scientific">Paenibacillus chitinolyticus</name>
    <dbReference type="NCBI Taxonomy" id="79263"/>
    <lineage>
        <taxon>Bacteria</taxon>
        <taxon>Bacillati</taxon>
        <taxon>Bacillota</taxon>
        <taxon>Bacilli</taxon>
        <taxon>Bacillales</taxon>
        <taxon>Paenibacillaceae</taxon>
        <taxon>Paenibacillus</taxon>
    </lineage>
</organism>
<evidence type="ECO:0000313" key="5">
    <source>
        <dbReference type="Proteomes" id="UP001527202"/>
    </source>
</evidence>
<protein>
    <recommendedName>
        <fullName evidence="1">DUF7832 domain-containing protein</fullName>
    </recommendedName>
</protein>
<dbReference type="KEGG" id="pchi:PC41400_27215"/>
<reference evidence="2 5" key="2">
    <citation type="submission" date="2022-05" db="EMBL/GenBank/DDBJ databases">
        <title>Genome Sequencing of Bee-Associated Microbes.</title>
        <authorList>
            <person name="Dunlap C."/>
        </authorList>
    </citation>
    <scope>NUCLEOTIDE SEQUENCE [LARGE SCALE GENOMIC DNA]</scope>
    <source>
        <strain evidence="2 5">NRRL B-23120</strain>
    </source>
</reference>
<dbReference type="AlphaFoldDB" id="A0A410X3H7"/>
<evidence type="ECO:0000313" key="4">
    <source>
        <dbReference type="Proteomes" id="UP000288943"/>
    </source>
</evidence>
<feature type="domain" description="DUF7832" evidence="1">
    <location>
        <begin position="93"/>
        <end position="208"/>
    </location>
</feature>
<dbReference type="Proteomes" id="UP001527202">
    <property type="component" value="Unassembled WGS sequence"/>
</dbReference>
<dbReference type="GeneID" id="95378485"/>
<dbReference type="RefSeq" id="WP_042234792.1">
    <property type="nucleotide sequence ID" value="NZ_CP026520.1"/>
</dbReference>
<evidence type="ECO:0000313" key="2">
    <source>
        <dbReference type="EMBL" id="MCY9598955.1"/>
    </source>
</evidence>
<gene>
    <name evidence="2" type="ORF">M5X16_24660</name>
    <name evidence="3" type="ORF">PC41400_27215</name>
</gene>
<evidence type="ECO:0000313" key="3">
    <source>
        <dbReference type="EMBL" id="QAV21166.1"/>
    </source>
</evidence>
<dbReference type="Proteomes" id="UP000288943">
    <property type="component" value="Chromosome"/>
</dbReference>
<dbReference type="OrthoDB" id="4827574at2"/>
<dbReference type="InterPro" id="IPR057154">
    <property type="entry name" value="DUF7832"/>
</dbReference>
<name>A0A410X3H7_9BACL</name>
<evidence type="ECO:0000259" key="1">
    <source>
        <dbReference type="Pfam" id="PF25191"/>
    </source>
</evidence>
<dbReference type="EMBL" id="CP026520">
    <property type="protein sequence ID" value="QAV21166.1"/>
    <property type="molecule type" value="Genomic_DNA"/>
</dbReference>
<proteinExistence type="predicted"/>
<accession>A0A410X3H7</accession>